<evidence type="ECO:0000256" key="3">
    <source>
        <dbReference type="ARBA" id="ARBA00012438"/>
    </source>
</evidence>
<comment type="subcellular location">
    <subcellularLocation>
        <location evidence="2">Membrane</location>
    </subcellularLocation>
</comment>
<organism evidence="12 13">
    <name type="scientific">Vibrio ziniensis</name>
    <dbReference type="NCBI Taxonomy" id="2711221"/>
    <lineage>
        <taxon>Bacteria</taxon>
        <taxon>Pseudomonadati</taxon>
        <taxon>Pseudomonadota</taxon>
        <taxon>Gammaproteobacteria</taxon>
        <taxon>Vibrionales</taxon>
        <taxon>Vibrionaceae</taxon>
        <taxon>Vibrio</taxon>
    </lineage>
</organism>
<comment type="catalytic activity">
    <reaction evidence="1">
        <text>ATP + protein L-histidine = ADP + protein N-phospho-L-histidine.</text>
        <dbReference type="EC" id="2.7.13.3"/>
    </reaction>
</comment>
<dbReference type="GO" id="GO:0005524">
    <property type="term" value="F:ATP binding"/>
    <property type="evidence" value="ECO:0007669"/>
    <property type="project" value="UniProtKB-KW"/>
</dbReference>
<evidence type="ECO:0000259" key="11">
    <source>
        <dbReference type="PROSITE" id="PS50109"/>
    </source>
</evidence>
<feature type="domain" description="Histidine kinase" evidence="11">
    <location>
        <begin position="251"/>
        <end position="452"/>
    </location>
</feature>
<keyword evidence="6 10" id="KW-0812">Transmembrane</keyword>
<feature type="transmembrane region" description="Helical" evidence="10">
    <location>
        <begin position="172"/>
        <end position="196"/>
    </location>
</feature>
<dbReference type="PRINTS" id="PR00344">
    <property type="entry name" value="BCTRLSENSOR"/>
</dbReference>
<feature type="transmembrane region" description="Helical" evidence="10">
    <location>
        <begin position="21"/>
        <end position="41"/>
    </location>
</feature>
<dbReference type="InterPro" id="IPR005467">
    <property type="entry name" value="His_kinase_dom"/>
</dbReference>
<dbReference type="InterPro" id="IPR003594">
    <property type="entry name" value="HATPase_dom"/>
</dbReference>
<dbReference type="Proteomes" id="UP000503003">
    <property type="component" value="Chromosome 1"/>
</dbReference>
<dbReference type="AlphaFoldDB" id="A0A6G7CIV2"/>
<dbReference type="InterPro" id="IPR050428">
    <property type="entry name" value="TCS_sensor_his_kinase"/>
</dbReference>
<protein>
    <recommendedName>
        <fullName evidence="3">histidine kinase</fullName>
        <ecNumber evidence="3">2.7.13.3</ecNumber>
    </recommendedName>
</protein>
<keyword evidence="12" id="KW-0547">Nucleotide-binding</keyword>
<dbReference type="InterPro" id="IPR036097">
    <property type="entry name" value="HisK_dim/P_sf"/>
</dbReference>
<keyword evidence="13" id="KW-1185">Reference proteome</keyword>
<dbReference type="EC" id="2.7.13.3" evidence="3"/>
<evidence type="ECO:0000256" key="1">
    <source>
        <dbReference type="ARBA" id="ARBA00000085"/>
    </source>
</evidence>
<name>A0A6G7CIV2_9VIBR</name>
<dbReference type="InterPro" id="IPR036890">
    <property type="entry name" value="HATPase_C_sf"/>
</dbReference>
<evidence type="ECO:0000256" key="9">
    <source>
        <dbReference type="ARBA" id="ARBA00023136"/>
    </source>
</evidence>
<evidence type="ECO:0000313" key="12">
    <source>
        <dbReference type="EMBL" id="QIH42000.1"/>
    </source>
</evidence>
<evidence type="ECO:0000256" key="2">
    <source>
        <dbReference type="ARBA" id="ARBA00004370"/>
    </source>
</evidence>
<keyword evidence="9 10" id="KW-0472">Membrane</keyword>
<keyword evidence="5" id="KW-0808">Transferase</keyword>
<sequence length="453" mass="50752">MPNKHDSLKRASLKHLSIKNRLLLAATLWLSAMILAAGYLIPSMVKDYLIEDAQSQLRLSMDEITANLEADKTGRLSLSRRLSDPRFNQPYSGVYWSMQIGEHAIRSRSLWDKTLVEEQHSHKTIYKGAKDENLVVLTQTIYLPEYSRPIQIIVGMDDSPIQETLTQVIGQLWIILALLFSGVLILISAQISWSLWPLGKMQKELALLRKGDQSTLSENYPKEVYPLVKDLNALLFHYQELLERARNHAGNLSHALKTPLSVIKNEVATLNEESKQVLQKPIELIQQHIDYHLGRARMAGAANILAVKTSPSERVDTISIAFDKVYAEREITLVNELDSNLTVAVEPTDFDEMIGNLLENSYKWANSLIRVYSMEENKERIAICVEDDGAGISKEDIEHAIKRGIRIDETVPGTGLGLNIVSEMAHSYRGKLSLSKGQLGGLKATLTLPVPAA</sequence>
<keyword evidence="4" id="KW-0597">Phosphoprotein</keyword>
<evidence type="ECO:0000256" key="10">
    <source>
        <dbReference type="SAM" id="Phobius"/>
    </source>
</evidence>
<dbReference type="PANTHER" id="PTHR45436">
    <property type="entry name" value="SENSOR HISTIDINE KINASE YKOH"/>
    <property type="match status" value="1"/>
</dbReference>
<dbReference type="GO" id="GO:0000155">
    <property type="term" value="F:phosphorelay sensor kinase activity"/>
    <property type="evidence" value="ECO:0007669"/>
    <property type="project" value="InterPro"/>
</dbReference>
<evidence type="ECO:0000256" key="4">
    <source>
        <dbReference type="ARBA" id="ARBA00022553"/>
    </source>
</evidence>
<dbReference type="EMBL" id="CP049331">
    <property type="protein sequence ID" value="QIH42000.1"/>
    <property type="molecule type" value="Genomic_DNA"/>
</dbReference>
<dbReference type="KEGG" id="vzi:G5S32_08345"/>
<accession>A0A6G7CIV2</accession>
<dbReference type="InterPro" id="IPR004358">
    <property type="entry name" value="Sig_transdc_His_kin-like_C"/>
</dbReference>
<dbReference type="GO" id="GO:0005886">
    <property type="term" value="C:plasma membrane"/>
    <property type="evidence" value="ECO:0007669"/>
    <property type="project" value="TreeGrafter"/>
</dbReference>
<dbReference type="Gene3D" id="1.10.287.130">
    <property type="match status" value="1"/>
</dbReference>
<proteinExistence type="predicted"/>
<evidence type="ECO:0000256" key="8">
    <source>
        <dbReference type="ARBA" id="ARBA00022989"/>
    </source>
</evidence>
<dbReference type="Pfam" id="PF02518">
    <property type="entry name" value="HATPase_c"/>
    <property type="match status" value="1"/>
</dbReference>
<evidence type="ECO:0000313" key="13">
    <source>
        <dbReference type="Proteomes" id="UP000503003"/>
    </source>
</evidence>
<dbReference type="SUPFAM" id="SSF55874">
    <property type="entry name" value="ATPase domain of HSP90 chaperone/DNA topoisomerase II/histidine kinase"/>
    <property type="match status" value="1"/>
</dbReference>
<dbReference type="PROSITE" id="PS50109">
    <property type="entry name" value="HIS_KIN"/>
    <property type="match status" value="1"/>
</dbReference>
<reference evidence="12 13" key="1">
    <citation type="submission" date="2020-02" db="EMBL/GenBank/DDBJ databases">
        <title>A complete genome of a marine bacterium Vibrio sp. ZWAL4003 isolated from the mangrove sediment with the ability to degrade polysaccharides.</title>
        <authorList>
            <person name="Wu J."/>
            <person name="Qu W."/>
            <person name="Zeng R."/>
        </authorList>
    </citation>
    <scope>NUCLEOTIDE SEQUENCE [LARGE SCALE GENOMIC DNA]</scope>
    <source>
        <strain evidence="12 13">ZWAL4003</strain>
    </source>
</reference>
<dbReference type="SUPFAM" id="SSF47384">
    <property type="entry name" value="Homodimeric domain of signal transducing histidine kinase"/>
    <property type="match status" value="1"/>
</dbReference>
<dbReference type="RefSeq" id="WP_165311579.1">
    <property type="nucleotide sequence ID" value="NZ_CP049331.1"/>
</dbReference>
<gene>
    <name evidence="12" type="ORF">G5S32_08345</name>
</gene>
<dbReference type="SMART" id="SM00387">
    <property type="entry name" value="HATPase_c"/>
    <property type="match status" value="1"/>
</dbReference>
<keyword evidence="8 10" id="KW-1133">Transmembrane helix</keyword>
<dbReference type="PANTHER" id="PTHR45436:SF5">
    <property type="entry name" value="SENSOR HISTIDINE KINASE TRCS"/>
    <property type="match status" value="1"/>
</dbReference>
<evidence type="ECO:0000256" key="6">
    <source>
        <dbReference type="ARBA" id="ARBA00022692"/>
    </source>
</evidence>
<dbReference type="Gene3D" id="3.30.565.10">
    <property type="entry name" value="Histidine kinase-like ATPase, C-terminal domain"/>
    <property type="match status" value="1"/>
</dbReference>
<evidence type="ECO:0000256" key="7">
    <source>
        <dbReference type="ARBA" id="ARBA00022777"/>
    </source>
</evidence>
<keyword evidence="12" id="KW-0067">ATP-binding</keyword>
<evidence type="ECO:0000256" key="5">
    <source>
        <dbReference type="ARBA" id="ARBA00022679"/>
    </source>
</evidence>
<keyword evidence="7" id="KW-0418">Kinase</keyword>